<comment type="caution">
    <text evidence="1">The sequence shown here is derived from an EMBL/GenBank/DDBJ whole genome shotgun (WGS) entry which is preliminary data.</text>
</comment>
<name>A0ACB9L7C4_BAUVA</name>
<evidence type="ECO:0000313" key="1">
    <source>
        <dbReference type="EMBL" id="KAI4305226.1"/>
    </source>
</evidence>
<dbReference type="Proteomes" id="UP000828941">
    <property type="component" value="Chromosome 12"/>
</dbReference>
<dbReference type="EMBL" id="CM039437">
    <property type="protein sequence ID" value="KAI4305226.1"/>
    <property type="molecule type" value="Genomic_DNA"/>
</dbReference>
<accession>A0ACB9L7C4</accession>
<sequence length="488" mass="54866">MKCVCVAQHVFIPGPPRQYEGGWVDHVDYVDPDRFNLIVIADLLKDIGYAGVESCSYVLLGQNMDNGLVMLITDDDAMEMVSKYKGQLEIDIYVEHPINTPTFVDSEVEALENETHIRSESDNSEEEVFRASSDDDSEDDDSVLGGGVDHFTDSSSEEYDSAEDEAYKIDPHETEFDSEDENCDATKRQQDKNKTTRPSMVEGMDEGRPENESEGIEEELGEGNERNDTATGHIVHGEGSSRVLTSNDGIYINPYEDDVYLSEELHTLEGSEDEGKEKTRWPQFNPNVGYGHVRFKLGMEFANLDQFREVVRDYAIHKGKCAKLEDYVSIFYSRDVYLRTYEDFIHPINGDNHLEKTQKDPQLPPIFTRPVGRPKGKRKPEQNEVENPYKMKRRMSASKCGAAGHNTCTYKGLPKNKVDSSKYSSRQRGARSEGISARKNSKKKTTANETSVSQLDVVVVGPSQESTRTSITGTTCMGSGARPSSWHR</sequence>
<protein>
    <submittedName>
        <fullName evidence="1">Uncharacterized protein</fullName>
    </submittedName>
</protein>
<organism evidence="1 2">
    <name type="scientific">Bauhinia variegata</name>
    <name type="common">Purple orchid tree</name>
    <name type="synonym">Phanera variegata</name>
    <dbReference type="NCBI Taxonomy" id="167791"/>
    <lineage>
        <taxon>Eukaryota</taxon>
        <taxon>Viridiplantae</taxon>
        <taxon>Streptophyta</taxon>
        <taxon>Embryophyta</taxon>
        <taxon>Tracheophyta</taxon>
        <taxon>Spermatophyta</taxon>
        <taxon>Magnoliopsida</taxon>
        <taxon>eudicotyledons</taxon>
        <taxon>Gunneridae</taxon>
        <taxon>Pentapetalae</taxon>
        <taxon>rosids</taxon>
        <taxon>fabids</taxon>
        <taxon>Fabales</taxon>
        <taxon>Fabaceae</taxon>
        <taxon>Cercidoideae</taxon>
        <taxon>Cercideae</taxon>
        <taxon>Bauhiniinae</taxon>
        <taxon>Bauhinia</taxon>
    </lineage>
</organism>
<gene>
    <name evidence="1" type="ORF">L6164_028605</name>
</gene>
<keyword evidence="2" id="KW-1185">Reference proteome</keyword>
<reference evidence="1 2" key="1">
    <citation type="journal article" date="2022" name="DNA Res.">
        <title>Chromosomal-level genome assembly of the orchid tree Bauhinia variegata (Leguminosae; Cercidoideae) supports the allotetraploid origin hypothesis of Bauhinia.</title>
        <authorList>
            <person name="Zhong Y."/>
            <person name="Chen Y."/>
            <person name="Zheng D."/>
            <person name="Pang J."/>
            <person name="Liu Y."/>
            <person name="Luo S."/>
            <person name="Meng S."/>
            <person name="Qian L."/>
            <person name="Wei D."/>
            <person name="Dai S."/>
            <person name="Zhou R."/>
        </authorList>
    </citation>
    <scope>NUCLEOTIDE SEQUENCE [LARGE SCALE GENOMIC DNA]</scope>
    <source>
        <strain evidence="1">BV-YZ2020</strain>
    </source>
</reference>
<proteinExistence type="predicted"/>
<evidence type="ECO:0000313" key="2">
    <source>
        <dbReference type="Proteomes" id="UP000828941"/>
    </source>
</evidence>